<sequence>MMEIRVFSLVLLLVLSAALPAEAQNWDAFLKKHINENMRAKDCNKVIKVMEINKPGNPCKSLNSIIKAKETEVKAVCNGTGKLVIGNRYESIESFNVITCISGTKNPCQYEGRESRLHIILA</sequence>
<feature type="signal peptide" evidence="2">
    <location>
        <begin position="1"/>
        <end position="23"/>
    </location>
</feature>
<dbReference type="InterPro" id="IPR036816">
    <property type="entry name" value="RNaseA-like_dom_sf"/>
</dbReference>
<proteinExistence type="inferred from homology"/>
<feature type="domain" description="Ribonuclease A-domain" evidence="3">
    <location>
        <begin position="22"/>
        <end position="122"/>
    </location>
</feature>
<dbReference type="InterPro" id="IPR023412">
    <property type="entry name" value="RNaseA_domain"/>
</dbReference>
<dbReference type="GO" id="GO:0004540">
    <property type="term" value="F:RNA nuclease activity"/>
    <property type="evidence" value="ECO:0007669"/>
    <property type="project" value="TreeGrafter"/>
</dbReference>
<feature type="non-terminal residue" evidence="4">
    <location>
        <position position="122"/>
    </location>
</feature>
<keyword evidence="5" id="KW-1185">Reference proteome</keyword>
<feature type="chain" id="PRO_5035326426" evidence="2">
    <location>
        <begin position="24"/>
        <end position="122"/>
    </location>
</feature>
<name>A0A8J4WPK9_CLAMG</name>
<dbReference type="Gene3D" id="3.10.130.10">
    <property type="entry name" value="Ribonuclease A-like domain"/>
    <property type="match status" value="1"/>
</dbReference>
<dbReference type="AlphaFoldDB" id="A0A8J4WPK9"/>
<keyword evidence="2" id="KW-0732">Signal</keyword>
<reference evidence="4" key="1">
    <citation type="submission" date="2020-07" db="EMBL/GenBank/DDBJ databases">
        <title>Clarias magur genome sequencing, assembly and annotation.</title>
        <authorList>
            <person name="Kushwaha B."/>
            <person name="Kumar R."/>
            <person name="Das P."/>
            <person name="Joshi C.G."/>
            <person name="Kumar D."/>
            <person name="Nagpure N.S."/>
            <person name="Pandey M."/>
            <person name="Agarwal S."/>
            <person name="Srivastava S."/>
            <person name="Singh M."/>
            <person name="Sahoo L."/>
            <person name="Jayasankar P."/>
            <person name="Meher P.K."/>
            <person name="Koringa P.G."/>
            <person name="Iquebal M.A."/>
            <person name="Das S.P."/>
            <person name="Bit A."/>
            <person name="Patnaik S."/>
            <person name="Patel N."/>
            <person name="Shah T.M."/>
            <person name="Hinsu A."/>
            <person name="Jena J.K."/>
        </authorList>
    </citation>
    <scope>NUCLEOTIDE SEQUENCE</scope>
    <source>
        <strain evidence="4">CIFAMagur01</strain>
        <tissue evidence="4">Testis</tissue>
    </source>
</reference>
<dbReference type="EMBL" id="QNUK01001369">
    <property type="protein sequence ID" value="KAF5883051.1"/>
    <property type="molecule type" value="Genomic_DNA"/>
</dbReference>
<gene>
    <name evidence="4" type="primary">rnasel3</name>
    <name evidence="4" type="ORF">DAT39_022993</name>
</gene>
<dbReference type="GO" id="GO:0050830">
    <property type="term" value="P:defense response to Gram-positive bacterium"/>
    <property type="evidence" value="ECO:0007669"/>
    <property type="project" value="TreeGrafter"/>
</dbReference>
<dbReference type="Pfam" id="PF00074">
    <property type="entry name" value="RnaseA"/>
    <property type="match status" value="1"/>
</dbReference>
<dbReference type="SMART" id="SM00092">
    <property type="entry name" value="RNAse_Pc"/>
    <property type="match status" value="1"/>
</dbReference>
<comment type="caution">
    <text evidence="4">The sequence shown here is derived from an EMBL/GenBank/DDBJ whole genome shotgun (WGS) entry which is preliminary data.</text>
</comment>
<evidence type="ECO:0000256" key="2">
    <source>
        <dbReference type="SAM" id="SignalP"/>
    </source>
</evidence>
<dbReference type="InterPro" id="IPR001427">
    <property type="entry name" value="RNaseA"/>
</dbReference>
<dbReference type="PANTHER" id="PTHR11437">
    <property type="entry name" value="RIBONUCLEASE"/>
    <property type="match status" value="1"/>
</dbReference>
<dbReference type="SUPFAM" id="SSF54076">
    <property type="entry name" value="RNase A-like"/>
    <property type="match status" value="1"/>
</dbReference>
<evidence type="ECO:0000313" key="5">
    <source>
        <dbReference type="Proteomes" id="UP000727407"/>
    </source>
</evidence>
<evidence type="ECO:0000259" key="3">
    <source>
        <dbReference type="SMART" id="SM00092"/>
    </source>
</evidence>
<protein>
    <submittedName>
        <fullName evidence="4">Ribonuclease-like 3</fullName>
    </submittedName>
</protein>
<evidence type="ECO:0000313" key="4">
    <source>
        <dbReference type="EMBL" id="KAF5883051.1"/>
    </source>
</evidence>
<dbReference type="GO" id="GO:0003676">
    <property type="term" value="F:nucleic acid binding"/>
    <property type="evidence" value="ECO:0007669"/>
    <property type="project" value="InterPro"/>
</dbReference>
<accession>A0A8J4WPK9</accession>
<comment type="similarity">
    <text evidence="1">Belongs to the pancreatic ribonuclease family.</text>
</comment>
<evidence type="ECO:0000256" key="1">
    <source>
        <dbReference type="ARBA" id="ARBA00005600"/>
    </source>
</evidence>
<dbReference type="Proteomes" id="UP000727407">
    <property type="component" value="Unassembled WGS sequence"/>
</dbReference>
<dbReference type="PANTHER" id="PTHR11437:SF66">
    <property type="entry name" value="RNASE 3"/>
    <property type="match status" value="1"/>
</dbReference>
<organism evidence="4 5">
    <name type="scientific">Clarias magur</name>
    <name type="common">Asian catfish</name>
    <name type="synonym">Macropteronotus magur</name>
    <dbReference type="NCBI Taxonomy" id="1594786"/>
    <lineage>
        <taxon>Eukaryota</taxon>
        <taxon>Metazoa</taxon>
        <taxon>Chordata</taxon>
        <taxon>Craniata</taxon>
        <taxon>Vertebrata</taxon>
        <taxon>Euteleostomi</taxon>
        <taxon>Actinopterygii</taxon>
        <taxon>Neopterygii</taxon>
        <taxon>Teleostei</taxon>
        <taxon>Ostariophysi</taxon>
        <taxon>Siluriformes</taxon>
        <taxon>Clariidae</taxon>
        <taxon>Clarias</taxon>
    </lineage>
</organism>